<sequence>MSSCVKQKRGSKRTEVRFGGDDAGSLDSVAVCCSARAPMRIASASKLGGLRDKLLRSKLTDVSFLIVNEREAQSRAMYWELKRRAPPGIPVYQQAPLQDDVWEALDGDKDDFLVYDRCGRLTFHIVLPYSFLHYPYIEAAVRATYHKDICGNLTVDSNMTSSAGCTQRNETLSSSEIHDTARPIDVDTVSNPAPSDGRQMSSYWGGNMSHIHHHQHQHHQQQHNHGSGTDKQDSN</sequence>
<feature type="compositionally biased region" description="Polar residues" evidence="6">
    <location>
        <begin position="160"/>
        <end position="175"/>
    </location>
</feature>
<dbReference type="AlphaFoldDB" id="A0AAN8LJU2"/>
<feature type="domain" description="Selenoprotein P N-terminal" evidence="7">
    <location>
        <begin position="24"/>
        <end position="232"/>
    </location>
</feature>
<comment type="caution">
    <text evidence="8">The sequence shown here is derived from an EMBL/GenBank/DDBJ whole genome shotgun (WGS) entry which is preliminary data.</text>
</comment>
<evidence type="ECO:0000256" key="1">
    <source>
        <dbReference type="ARBA" id="ARBA00004613"/>
    </source>
</evidence>
<evidence type="ECO:0000256" key="5">
    <source>
        <dbReference type="ARBA" id="ARBA00023180"/>
    </source>
</evidence>
<evidence type="ECO:0000256" key="4">
    <source>
        <dbReference type="ARBA" id="ARBA00022933"/>
    </source>
</evidence>
<evidence type="ECO:0000313" key="8">
    <source>
        <dbReference type="EMBL" id="KAK6310674.1"/>
    </source>
</evidence>
<reference evidence="8 9" key="1">
    <citation type="submission" date="2021-04" db="EMBL/GenBank/DDBJ databases">
        <authorList>
            <person name="De Guttry C."/>
            <person name="Zahm M."/>
            <person name="Klopp C."/>
            <person name="Cabau C."/>
            <person name="Louis A."/>
            <person name="Berthelot C."/>
            <person name="Parey E."/>
            <person name="Roest Crollius H."/>
            <person name="Montfort J."/>
            <person name="Robinson-Rechavi M."/>
            <person name="Bucao C."/>
            <person name="Bouchez O."/>
            <person name="Gislard M."/>
            <person name="Lluch J."/>
            <person name="Milhes M."/>
            <person name="Lampietro C."/>
            <person name="Lopez Roques C."/>
            <person name="Donnadieu C."/>
            <person name="Braasch I."/>
            <person name="Desvignes T."/>
            <person name="Postlethwait J."/>
            <person name="Bobe J."/>
            <person name="Wedekind C."/>
            <person name="Guiguen Y."/>
        </authorList>
    </citation>
    <scope>NUCLEOTIDE SEQUENCE [LARGE SCALE GENOMIC DNA]</scope>
    <source>
        <strain evidence="8">Cs_M1</strain>
        <tissue evidence="8">Blood</tissue>
    </source>
</reference>
<keyword evidence="9" id="KW-1185">Reference proteome</keyword>
<dbReference type="Proteomes" id="UP001356427">
    <property type="component" value="Unassembled WGS sequence"/>
</dbReference>
<dbReference type="PANTHER" id="PTHR10105">
    <property type="entry name" value="SELENOPROTEIN P"/>
    <property type="match status" value="1"/>
</dbReference>
<dbReference type="GO" id="GO:0008430">
    <property type="term" value="F:selenium binding"/>
    <property type="evidence" value="ECO:0007669"/>
    <property type="project" value="InterPro"/>
</dbReference>
<accession>A0AAN8LJU2</accession>
<keyword evidence="5" id="KW-0325">Glycoprotein</keyword>
<dbReference type="GO" id="GO:0001887">
    <property type="term" value="P:selenium compound metabolic process"/>
    <property type="evidence" value="ECO:0007669"/>
    <property type="project" value="TreeGrafter"/>
</dbReference>
<evidence type="ECO:0000256" key="6">
    <source>
        <dbReference type="SAM" id="MobiDB-lite"/>
    </source>
</evidence>
<proteinExistence type="predicted"/>
<organism evidence="8 9">
    <name type="scientific">Coregonus suidteri</name>
    <dbReference type="NCBI Taxonomy" id="861788"/>
    <lineage>
        <taxon>Eukaryota</taxon>
        <taxon>Metazoa</taxon>
        <taxon>Chordata</taxon>
        <taxon>Craniata</taxon>
        <taxon>Vertebrata</taxon>
        <taxon>Euteleostomi</taxon>
        <taxon>Actinopterygii</taxon>
        <taxon>Neopterygii</taxon>
        <taxon>Teleostei</taxon>
        <taxon>Protacanthopterygii</taxon>
        <taxon>Salmoniformes</taxon>
        <taxon>Salmonidae</taxon>
        <taxon>Coregoninae</taxon>
        <taxon>Coregonus</taxon>
    </lineage>
</organism>
<evidence type="ECO:0000256" key="2">
    <source>
        <dbReference type="ARBA" id="ARBA00022525"/>
    </source>
</evidence>
<dbReference type="Pfam" id="PF04592">
    <property type="entry name" value="SelP_N"/>
    <property type="match status" value="1"/>
</dbReference>
<feature type="region of interest" description="Disordered" evidence="6">
    <location>
        <begin position="160"/>
        <end position="235"/>
    </location>
</feature>
<dbReference type="InterPro" id="IPR007671">
    <property type="entry name" value="Selenoprotein-P_N"/>
</dbReference>
<evidence type="ECO:0000256" key="3">
    <source>
        <dbReference type="ARBA" id="ARBA00022729"/>
    </source>
</evidence>
<feature type="compositionally biased region" description="Polar residues" evidence="6">
    <location>
        <begin position="188"/>
        <end position="204"/>
    </location>
</feature>
<feature type="compositionally biased region" description="Basic and acidic residues" evidence="6">
    <location>
        <begin position="176"/>
        <end position="185"/>
    </location>
</feature>
<feature type="compositionally biased region" description="Basic residues" evidence="6">
    <location>
        <begin position="210"/>
        <end position="222"/>
    </location>
</feature>
<keyword evidence="4" id="KW-0712">Selenocysteine</keyword>
<comment type="subcellular location">
    <subcellularLocation>
        <location evidence="1">Secreted</location>
    </subcellularLocation>
</comment>
<keyword evidence="2" id="KW-0964">Secreted</keyword>
<evidence type="ECO:0000313" key="9">
    <source>
        <dbReference type="Proteomes" id="UP001356427"/>
    </source>
</evidence>
<gene>
    <name evidence="8" type="ORF">J4Q44_G00187290</name>
</gene>
<evidence type="ECO:0000259" key="7">
    <source>
        <dbReference type="Pfam" id="PF04592"/>
    </source>
</evidence>
<name>A0AAN8LJU2_9TELE</name>
<dbReference type="EMBL" id="JAGTTL010000016">
    <property type="protein sequence ID" value="KAK6310674.1"/>
    <property type="molecule type" value="Genomic_DNA"/>
</dbReference>
<protein>
    <recommendedName>
        <fullName evidence="7">Selenoprotein P N-terminal domain-containing protein</fullName>
    </recommendedName>
</protein>
<keyword evidence="3" id="KW-0732">Signal</keyword>
<dbReference type="PANTHER" id="PTHR10105:SF4">
    <property type="entry name" value="SELENOPROTEIN P2"/>
    <property type="match status" value="1"/>
</dbReference>
<dbReference type="GO" id="GO:0005576">
    <property type="term" value="C:extracellular region"/>
    <property type="evidence" value="ECO:0007669"/>
    <property type="project" value="UniProtKB-SubCell"/>
</dbReference>
<dbReference type="InterPro" id="IPR037941">
    <property type="entry name" value="SeP"/>
</dbReference>